<accession>A0A3A4KQS1</accession>
<evidence type="ECO:0000256" key="1">
    <source>
        <dbReference type="SAM" id="MobiDB-lite"/>
    </source>
</evidence>
<dbReference type="EMBL" id="QZFU01000016">
    <property type="protein sequence ID" value="RJO76942.1"/>
    <property type="molecule type" value="Genomic_DNA"/>
</dbReference>
<feature type="region of interest" description="Disordered" evidence="1">
    <location>
        <begin position="218"/>
        <end position="256"/>
    </location>
</feature>
<dbReference type="Proteomes" id="UP000266677">
    <property type="component" value="Unassembled WGS sequence"/>
</dbReference>
<protein>
    <submittedName>
        <fullName evidence="2">Uncharacterized protein</fullName>
    </submittedName>
</protein>
<sequence length="256" mass="26267">MRAAPGSLVLAFNDAGRQVHGIQAEEERIMSAAPVQIARHTAVVLAAGASLGLTVAAGSYISNQMVGAQQSLSGNRTAPAPTAPRESEPVRAETVLALDSRPLPGHVRPVALPEAVSPYPQRPEITEAAVPPHDSATPPPEATPWLGVRVPLGRAYVGVLVTPEHAGVLDLTLHTDALVPGGRSGNTSLHTEIDAGRGAVSVVFSDPALGEHAFRLNPTPARQAVGTSTETADPAATSAAPQHGGEEWGSIPALRA</sequence>
<reference evidence="2 3" key="1">
    <citation type="submission" date="2018-09" db="EMBL/GenBank/DDBJ databases">
        <title>YIM PH21274 draft genome.</title>
        <authorList>
            <person name="Miao C."/>
        </authorList>
    </citation>
    <scope>NUCLEOTIDE SEQUENCE [LARGE SCALE GENOMIC DNA]</scope>
    <source>
        <strain evidence="2 3">YIM PH 21724</strain>
    </source>
</reference>
<evidence type="ECO:0000313" key="3">
    <source>
        <dbReference type="Proteomes" id="UP000266677"/>
    </source>
</evidence>
<evidence type="ECO:0000313" key="2">
    <source>
        <dbReference type="EMBL" id="RJO76942.1"/>
    </source>
</evidence>
<proteinExistence type="predicted"/>
<gene>
    <name evidence="2" type="ORF">D5S18_12090</name>
</gene>
<comment type="caution">
    <text evidence="2">The sequence shown here is derived from an EMBL/GenBank/DDBJ whole genome shotgun (WGS) entry which is preliminary data.</text>
</comment>
<dbReference type="AlphaFoldDB" id="A0A3A4KQS1"/>
<keyword evidence="3" id="KW-1185">Reference proteome</keyword>
<organism evidence="2 3">
    <name type="scientific">Nocardia panacis</name>
    <dbReference type="NCBI Taxonomy" id="2340916"/>
    <lineage>
        <taxon>Bacteria</taxon>
        <taxon>Bacillati</taxon>
        <taxon>Actinomycetota</taxon>
        <taxon>Actinomycetes</taxon>
        <taxon>Mycobacteriales</taxon>
        <taxon>Nocardiaceae</taxon>
        <taxon>Nocardia</taxon>
    </lineage>
</organism>
<name>A0A3A4KQS1_9NOCA</name>